<protein>
    <submittedName>
        <fullName evidence="2">Uncharacterized protein</fullName>
    </submittedName>
</protein>
<evidence type="ECO:0000313" key="2">
    <source>
        <dbReference type="EMBL" id="MCQ4814247.1"/>
    </source>
</evidence>
<keyword evidence="1" id="KW-0472">Membrane</keyword>
<evidence type="ECO:0000256" key="1">
    <source>
        <dbReference type="SAM" id="Phobius"/>
    </source>
</evidence>
<dbReference type="RefSeq" id="WP_156796945.1">
    <property type="nucleotide sequence ID" value="NZ_CABKQM010000005.1"/>
</dbReference>
<reference evidence="2 3" key="1">
    <citation type="submission" date="2022-06" db="EMBL/GenBank/DDBJ databases">
        <title>Isolation of gut microbiota from human fecal samples.</title>
        <authorList>
            <person name="Pamer E.G."/>
            <person name="Barat B."/>
            <person name="Waligurski E."/>
            <person name="Medina S."/>
            <person name="Paddock L."/>
            <person name="Mostad J."/>
        </authorList>
    </citation>
    <scope>NUCLEOTIDE SEQUENCE [LARGE SCALE GENOMIC DNA]</scope>
    <source>
        <strain evidence="2 3">DFI.9.90</strain>
    </source>
</reference>
<keyword evidence="1" id="KW-0812">Transmembrane</keyword>
<sequence>MAKEKAEHDKWFKRLPLERQQALKKMIWWDNVWDNIIVISLLFGPPLVFFFMN</sequence>
<keyword evidence="1" id="KW-1133">Transmembrane helix</keyword>
<feature type="transmembrane region" description="Helical" evidence="1">
    <location>
        <begin position="32"/>
        <end position="52"/>
    </location>
</feature>
<keyword evidence="3" id="KW-1185">Reference proteome</keyword>
<dbReference type="EMBL" id="JANFYT010000013">
    <property type="protein sequence ID" value="MCQ4814247.1"/>
    <property type="molecule type" value="Genomic_DNA"/>
</dbReference>
<proteinExistence type="predicted"/>
<dbReference type="AlphaFoldDB" id="A0AAW5K2S1"/>
<accession>A0AAW5K2S1</accession>
<evidence type="ECO:0000313" key="3">
    <source>
        <dbReference type="Proteomes" id="UP001205919"/>
    </source>
</evidence>
<gene>
    <name evidence="2" type="ORF">NE630_07360</name>
</gene>
<organism evidence="2 3">
    <name type="scientific">Cloacibacillus evryensis</name>
    <dbReference type="NCBI Taxonomy" id="508460"/>
    <lineage>
        <taxon>Bacteria</taxon>
        <taxon>Thermotogati</taxon>
        <taxon>Synergistota</taxon>
        <taxon>Synergistia</taxon>
        <taxon>Synergistales</taxon>
        <taxon>Synergistaceae</taxon>
        <taxon>Cloacibacillus</taxon>
    </lineage>
</organism>
<dbReference type="Proteomes" id="UP001205919">
    <property type="component" value="Unassembled WGS sequence"/>
</dbReference>
<name>A0AAW5K2S1_9BACT</name>
<comment type="caution">
    <text evidence="2">The sequence shown here is derived from an EMBL/GenBank/DDBJ whole genome shotgun (WGS) entry which is preliminary data.</text>
</comment>